<accession>A0A2H5QX11</accession>
<gene>
    <name evidence="11" type="ORF">CUMW_269850</name>
</gene>
<evidence type="ECO:0000256" key="3">
    <source>
        <dbReference type="ARBA" id="ARBA00022723"/>
    </source>
</evidence>
<dbReference type="InterPro" id="IPR026992">
    <property type="entry name" value="DIOX_N"/>
</dbReference>
<comment type="pathway">
    <text evidence="2">Hormone biosynthesis.</text>
</comment>
<dbReference type="SUPFAM" id="SSF51197">
    <property type="entry name" value="Clavaminate synthase-like"/>
    <property type="match status" value="1"/>
</dbReference>
<dbReference type="GO" id="GO:0009686">
    <property type="term" value="P:gibberellin biosynthetic process"/>
    <property type="evidence" value="ECO:0007669"/>
    <property type="project" value="UniProtKB-ARBA"/>
</dbReference>
<comment type="similarity">
    <text evidence="7">Belongs to the iron/ascorbate-dependent oxidoreductase family. GA20OX subfamily.</text>
</comment>
<dbReference type="Gene3D" id="2.60.120.330">
    <property type="entry name" value="B-lactam Antibiotic, Isopenicillin N Synthase, Chain"/>
    <property type="match status" value="1"/>
</dbReference>
<evidence type="ECO:0000256" key="7">
    <source>
        <dbReference type="ARBA" id="ARBA00043997"/>
    </source>
</evidence>
<dbReference type="InterPro" id="IPR005123">
    <property type="entry name" value="Oxoglu/Fe-dep_dioxygenase_dom"/>
</dbReference>
<evidence type="ECO:0000256" key="6">
    <source>
        <dbReference type="ARBA" id="ARBA00037909"/>
    </source>
</evidence>
<dbReference type="STRING" id="55188.A0A2H5QX11"/>
<keyword evidence="4 9" id="KW-0560">Oxidoreductase</keyword>
<dbReference type="InterPro" id="IPR050231">
    <property type="entry name" value="Iron_ascorbate_oxido_reductase"/>
</dbReference>
<comment type="caution">
    <text evidence="11">The sequence shown here is derived from an EMBL/GenBank/DDBJ whole genome shotgun (WGS) entry which is preliminary data.</text>
</comment>
<evidence type="ECO:0000256" key="8">
    <source>
        <dbReference type="ARBA" id="ARBA00050508"/>
    </source>
</evidence>
<evidence type="ECO:0000256" key="9">
    <source>
        <dbReference type="RuleBase" id="RU003682"/>
    </source>
</evidence>
<proteinExistence type="inferred from homology"/>
<evidence type="ECO:0000313" key="11">
    <source>
        <dbReference type="EMBL" id="GAY69158.1"/>
    </source>
</evidence>
<dbReference type="InterPro" id="IPR027443">
    <property type="entry name" value="IPNS-like_sf"/>
</dbReference>
<dbReference type="Pfam" id="PF03171">
    <property type="entry name" value="2OG-FeII_Oxy"/>
    <property type="match status" value="1"/>
</dbReference>
<dbReference type="AlphaFoldDB" id="A0A2H5QX11"/>
<comment type="cofactor">
    <cofactor evidence="1">
        <name>L-ascorbate</name>
        <dbReference type="ChEBI" id="CHEBI:38290"/>
    </cofactor>
</comment>
<dbReference type="PANTHER" id="PTHR47990">
    <property type="entry name" value="2-OXOGLUTARATE (2OG) AND FE(II)-DEPENDENT OXYGENASE SUPERFAMILY PROTEIN-RELATED"/>
    <property type="match status" value="1"/>
</dbReference>
<dbReference type="EMBL" id="BDQV01001116">
    <property type="protein sequence ID" value="GAY69158.1"/>
    <property type="molecule type" value="Genomic_DNA"/>
</dbReference>
<evidence type="ECO:0000256" key="2">
    <source>
        <dbReference type="ARBA" id="ARBA00004972"/>
    </source>
</evidence>
<dbReference type="FunFam" id="2.60.120.330:FF:000003">
    <property type="entry name" value="Gibberellin 20 oxidase 2"/>
    <property type="match status" value="1"/>
</dbReference>
<evidence type="ECO:0000313" key="12">
    <source>
        <dbReference type="Proteomes" id="UP000236630"/>
    </source>
</evidence>
<feature type="domain" description="Fe2OG dioxygenase" evidence="10">
    <location>
        <begin position="218"/>
        <end position="317"/>
    </location>
</feature>
<dbReference type="Pfam" id="PF14226">
    <property type="entry name" value="DIOX_N"/>
    <property type="match status" value="1"/>
</dbReference>
<evidence type="ECO:0000256" key="4">
    <source>
        <dbReference type="ARBA" id="ARBA00023002"/>
    </source>
</evidence>
<dbReference type="GO" id="GO:0045544">
    <property type="term" value="F:gibberellin 20-oxidase activity"/>
    <property type="evidence" value="ECO:0007669"/>
    <property type="project" value="UniProtKB-ARBA"/>
</dbReference>
<protein>
    <recommendedName>
        <fullName evidence="10">Fe2OG dioxygenase domain-containing protein</fullName>
    </recommendedName>
</protein>
<evidence type="ECO:0000256" key="1">
    <source>
        <dbReference type="ARBA" id="ARBA00001961"/>
    </source>
</evidence>
<dbReference type="Proteomes" id="UP000236630">
    <property type="component" value="Unassembled WGS sequence"/>
</dbReference>
<dbReference type="InterPro" id="IPR044861">
    <property type="entry name" value="IPNS-like_FE2OG_OXY"/>
</dbReference>
<dbReference type="PROSITE" id="PS51471">
    <property type="entry name" value="FE2OG_OXY"/>
    <property type="match status" value="1"/>
</dbReference>
<keyword evidence="3 9" id="KW-0479">Metal-binding</keyword>
<keyword evidence="12" id="KW-1185">Reference proteome</keyword>
<dbReference type="GO" id="GO:0046872">
    <property type="term" value="F:metal ion binding"/>
    <property type="evidence" value="ECO:0007669"/>
    <property type="project" value="UniProtKB-KW"/>
</dbReference>
<comment type="pathway">
    <text evidence="6">Plant hormone biosynthesis; gibberellin biosynthesis.</text>
</comment>
<organism evidence="11 12">
    <name type="scientific">Citrus unshiu</name>
    <name type="common">Satsuma mandarin</name>
    <name type="synonym">Citrus nobilis var. unshiu</name>
    <dbReference type="NCBI Taxonomy" id="55188"/>
    <lineage>
        <taxon>Eukaryota</taxon>
        <taxon>Viridiplantae</taxon>
        <taxon>Streptophyta</taxon>
        <taxon>Embryophyta</taxon>
        <taxon>Tracheophyta</taxon>
        <taxon>Spermatophyta</taxon>
        <taxon>Magnoliopsida</taxon>
        <taxon>eudicotyledons</taxon>
        <taxon>Gunneridae</taxon>
        <taxon>Pentapetalae</taxon>
        <taxon>rosids</taxon>
        <taxon>malvids</taxon>
        <taxon>Sapindales</taxon>
        <taxon>Rutaceae</taxon>
        <taxon>Aurantioideae</taxon>
        <taxon>Citrus</taxon>
    </lineage>
</organism>
<sequence length="374" mass="42756">MNSNKDSSVVLPQPSMEQTHKNGSIVFDYHKLQKQANLPTEFIWPNLELAQEELREPLIDLHGFLSGDERATAEAIDLVRGACVNHGFLQVINHGVDASLLKAAIEETDSIFKLPLERKLSIPIKTGLAKGYAGAHAERFTTNLPWKETFTFNYHEKDAEPLFVDYFKSVFGQAFEWKRWIYQKYCQAMWKLSGVLFELLAMSLGVDRKHYKKFFEDGYSIVRFNFYPPCKYSALTLGTGPHYDPNSLTILHQEQVEGLEVFSNNKWQTIRPRSDALVINIGDTFVALSNGLYKSCLHRAVVNGERERRSLAFFVNPKADNVVRPPQDLICREGTRLYPDFTWSQLLGFTQKLYRADAATLPSFISWLSSSKDL</sequence>
<reference evidence="11 12" key="1">
    <citation type="journal article" date="2017" name="Front. Genet.">
        <title>Draft sequencing of the heterozygous diploid genome of Satsuma (Citrus unshiu Marc.) using a hybrid assembly approach.</title>
        <authorList>
            <person name="Shimizu T."/>
            <person name="Tanizawa Y."/>
            <person name="Mochizuki T."/>
            <person name="Nagasaki H."/>
            <person name="Yoshioka T."/>
            <person name="Toyoda A."/>
            <person name="Fujiyama A."/>
            <person name="Kaminuma E."/>
            <person name="Nakamura Y."/>
        </authorList>
    </citation>
    <scope>NUCLEOTIDE SEQUENCE [LARGE SCALE GENOMIC DNA]</scope>
    <source>
        <strain evidence="12">cv. Miyagawa wase</strain>
    </source>
</reference>
<evidence type="ECO:0000259" key="10">
    <source>
        <dbReference type="PROSITE" id="PS51471"/>
    </source>
</evidence>
<name>A0A2H5QX11_CITUN</name>
<evidence type="ECO:0000256" key="5">
    <source>
        <dbReference type="ARBA" id="ARBA00023004"/>
    </source>
</evidence>
<comment type="catalytic activity">
    <reaction evidence="8">
        <text>gibberellin A12 + 2 2-oxoglutarate + 3 O2 + H(+) = gibberellin A9 + 2 succinate + 3 CO2 + 2 H2O</text>
        <dbReference type="Rhea" id="RHEA:60772"/>
        <dbReference type="ChEBI" id="CHEBI:15377"/>
        <dbReference type="ChEBI" id="CHEBI:15378"/>
        <dbReference type="ChEBI" id="CHEBI:15379"/>
        <dbReference type="ChEBI" id="CHEBI:16526"/>
        <dbReference type="ChEBI" id="CHEBI:16810"/>
        <dbReference type="ChEBI" id="CHEBI:30031"/>
        <dbReference type="ChEBI" id="CHEBI:58627"/>
        <dbReference type="ChEBI" id="CHEBI:73255"/>
    </reaction>
    <physiologicalReaction direction="left-to-right" evidence="8">
        <dbReference type="Rhea" id="RHEA:60773"/>
    </physiologicalReaction>
</comment>
<keyword evidence="5 9" id="KW-0408">Iron</keyword>
<dbReference type="PRINTS" id="PR00682">
    <property type="entry name" value="IPNSYNTHASE"/>
</dbReference>